<dbReference type="GO" id="GO:0009002">
    <property type="term" value="F:serine-type D-Ala-D-Ala carboxypeptidase activity"/>
    <property type="evidence" value="ECO:0007669"/>
    <property type="project" value="UniProtKB-EC"/>
</dbReference>
<dbReference type="Pfam" id="PF07943">
    <property type="entry name" value="PBP5_C"/>
    <property type="match status" value="1"/>
</dbReference>
<evidence type="ECO:0000256" key="1">
    <source>
        <dbReference type="ARBA" id="ARBA00003217"/>
    </source>
</evidence>
<keyword evidence="17" id="KW-1185">Reference proteome</keyword>
<dbReference type="UniPathway" id="UPA00219"/>
<dbReference type="PANTHER" id="PTHR21581:SF6">
    <property type="entry name" value="TRAFFICKING PROTEIN PARTICLE COMPLEX SUBUNIT 12"/>
    <property type="match status" value="1"/>
</dbReference>
<organism evidence="16 17">
    <name type="scientific">Kingella denitrificans ATCC 33394</name>
    <dbReference type="NCBI Taxonomy" id="888741"/>
    <lineage>
        <taxon>Bacteria</taxon>
        <taxon>Pseudomonadati</taxon>
        <taxon>Pseudomonadota</taxon>
        <taxon>Betaproteobacteria</taxon>
        <taxon>Neisseriales</taxon>
        <taxon>Neisseriaceae</taxon>
        <taxon>Kingella</taxon>
    </lineage>
</organism>
<evidence type="ECO:0000256" key="9">
    <source>
        <dbReference type="ARBA" id="ARBA00022960"/>
    </source>
</evidence>
<dbReference type="SUPFAM" id="SSF56601">
    <property type="entry name" value="beta-lactamase/transpeptidase-like"/>
    <property type="match status" value="1"/>
</dbReference>
<dbReference type="EC" id="3.4.16.4" evidence="4"/>
<evidence type="ECO:0000256" key="8">
    <source>
        <dbReference type="ARBA" id="ARBA00022801"/>
    </source>
</evidence>
<accession>F0EWC6</accession>
<keyword evidence="9" id="KW-0133">Cell shape</keyword>
<evidence type="ECO:0000256" key="11">
    <source>
        <dbReference type="ARBA" id="ARBA00023316"/>
    </source>
</evidence>
<dbReference type="GO" id="GO:0006508">
    <property type="term" value="P:proteolysis"/>
    <property type="evidence" value="ECO:0007669"/>
    <property type="project" value="UniProtKB-KW"/>
</dbReference>
<feature type="domain" description="Peptidase S11 D-Ala-D-Ala carboxypeptidase A C-terminal" evidence="15">
    <location>
        <begin position="382"/>
        <end position="472"/>
    </location>
</feature>
<evidence type="ECO:0000259" key="15">
    <source>
        <dbReference type="SMART" id="SM00936"/>
    </source>
</evidence>
<evidence type="ECO:0000256" key="3">
    <source>
        <dbReference type="ARBA" id="ARBA00007164"/>
    </source>
</evidence>
<evidence type="ECO:0000313" key="17">
    <source>
        <dbReference type="Proteomes" id="UP000004088"/>
    </source>
</evidence>
<dbReference type="InterPro" id="IPR015956">
    <property type="entry name" value="Peniciliin-bd_prot_C_sf"/>
</dbReference>
<dbReference type="Proteomes" id="UP000004088">
    <property type="component" value="Unassembled WGS sequence"/>
</dbReference>
<keyword evidence="5 16" id="KW-0121">Carboxypeptidase</keyword>
<evidence type="ECO:0000256" key="5">
    <source>
        <dbReference type="ARBA" id="ARBA00022645"/>
    </source>
</evidence>
<name>F0EWC6_9NEIS</name>
<dbReference type="InterPro" id="IPR001967">
    <property type="entry name" value="Peptidase_S11_N"/>
</dbReference>
<dbReference type="InterPro" id="IPR012338">
    <property type="entry name" value="Beta-lactam/transpept-like"/>
</dbReference>
<evidence type="ECO:0000256" key="10">
    <source>
        <dbReference type="ARBA" id="ARBA00022984"/>
    </source>
</evidence>
<dbReference type="GO" id="GO:0009252">
    <property type="term" value="P:peptidoglycan biosynthetic process"/>
    <property type="evidence" value="ECO:0007669"/>
    <property type="project" value="UniProtKB-UniPathway"/>
</dbReference>
<dbReference type="InterPro" id="IPR018044">
    <property type="entry name" value="Peptidase_S11"/>
</dbReference>
<gene>
    <name evidence="16" type="primary">dacA</name>
    <name evidence="16" type="ORF">HMPREF9098_0160</name>
</gene>
<evidence type="ECO:0000313" key="16">
    <source>
        <dbReference type="EMBL" id="EGC18498.1"/>
    </source>
</evidence>
<comment type="similarity">
    <text evidence="3 14">Belongs to the peptidase S11 family.</text>
</comment>
<comment type="catalytic activity">
    <reaction evidence="12">
        <text>Preferential cleavage: (Ac)2-L-Lys-D-Ala-|-D-Ala. Also transpeptidation of peptidyl-alanyl moieties that are N-acyl substituents of D-alanine.</text>
        <dbReference type="EC" id="3.4.16.4"/>
    </reaction>
</comment>
<dbReference type="InterPro" id="IPR012907">
    <property type="entry name" value="Peptidase_S11_C"/>
</dbReference>
<evidence type="ECO:0000256" key="7">
    <source>
        <dbReference type="ARBA" id="ARBA00022729"/>
    </source>
</evidence>
<comment type="pathway">
    <text evidence="2">Cell wall biogenesis; peptidoglycan biosynthesis.</text>
</comment>
<evidence type="ECO:0000256" key="12">
    <source>
        <dbReference type="ARBA" id="ARBA00034000"/>
    </source>
</evidence>
<keyword evidence="8 16" id="KW-0378">Hydrolase</keyword>
<dbReference type="RefSeq" id="WP_003781001.1">
    <property type="nucleotide sequence ID" value="NZ_GL870929.1"/>
</dbReference>
<dbReference type="SUPFAM" id="SSF69189">
    <property type="entry name" value="Penicillin-binding protein associated domain"/>
    <property type="match status" value="1"/>
</dbReference>
<dbReference type="Gene3D" id="3.40.710.10">
    <property type="entry name" value="DD-peptidase/beta-lactamase superfamily"/>
    <property type="match status" value="1"/>
</dbReference>
<protein>
    <recommendedName>
        <fullName evidence="4">serine-type D-Ala-D-Ala carboxypeptidase</fullName>
        <ecNumber evidence="4">3.4.16.4</ecNumber>
    </recommendedName>
</protein>
<keyword evidence="10" id="KW-0573">Peptidoglycan synthesis</keyword>
<dbReference type="HOGENOM" id="CLU_027070_8_1_4"/>
<comment type="caution">
    <text evidence="16">The sequence shown here is derived from an EMBL/GenBank/DDBJ whole genome shotgun (WGS) entry which is preliminary data.</text>
</comment>
<dbReference type="AlphaFoldDB" id="F0EWC6"/>
<dbReference type="STRING" id="888741.HMPREF9098_0160"/>
<reference evidence="16 17" key="1">
    <citation type="submission" date="2011-01" db="EMBL/GenBank/DDBJ databases">
        <authorList>
            <person name="Muzny D."/>
            <person name="Qin X."/>
            <person name="Deng J."/>
            <person name="Jiang H."/>
            <person name="Liu Y."/>
            <person name="Qu J."/>
            <person name="Song X.-Z."/>
            <person name="Zhang L."/>
            <person name="Thornton R."/>
            <person name="Coyle M."/>
            <person name="Francisco L."/>
            <person name="Jackson L."/>
            <person name="Javaid M."/>
            <person name="Korchina V."/>
            <person name="Kovar C."/>
            <person name="Mata R."/>
            <person name="Mathew T."/>
            <person name="Ngo R."/>
            <person name="Nguyen L."/>
            <person name="Nguyen N."/>
            <person name="Okwuonu G."/>
            <person name="Ongeri F."/>
            <person name="Pham C."/>
            <person name="Simmons D."/>
            <person name="Wilczek-Boney K."/>
            <person name="Hale W."/>
            <person name="Jakkamsetti A."/>
            <person name="Pham P."/>
            <person name="Ruth R."/>
            <person name="San Lucas F."/>
            <person name="Warren J."/>
            <person name="Zhang J."/>
            <person name="Zhao Z."/>
            <person name="Zhou C."/>
            <person name="Zhu D."/>
            <person name="Lee S."/>
            <person name="Bess C."/>
            <person name="Blankenburg K."/>
            <person name="Forbes L."/>
            <person name="Fu Q."/>
            <person name="Gubbala S."/>
            <person name="Hirani K."/>
            <person name="Jayaseelan J.C."/>
            <person name="Lara F."/>
            <person name="Munidasa M."/>
            <person name="Palculict T."/>
            <person name="Patil S."/>
            <person name="Pu L.-L."/>
            <person name="Saada N."/>
            <person name="Tang L."/>
            <person name="Weissenberger G."/>
            <person name="Zhu Y."/>
            <person name="Hemphill L."/>
            <person name="Shang Y."/>
            <person name="Youmans B."/>
            <person name="Ayvaz T."/>
            <person name="Ross M."/>
            <person name="Santibanez J."/>
            <person name="Aqrawi P."/>
            <person name="Gross S."/>
            <person name="Joshi V."/>
            <person name="Fowler G."/>
            <person name="Nazareth L."/>
            <person name="Reid J."/>
            <person name="Worley K."/>
            <person name="Petrosino J."/>
            <person name="Highlander S."/>
            <person name="Gibbs R."/>
        </authorList>
    </citation>
    <scope>NUCLEOTIDE SEQUENCE [LARGE SCALE GENOMIC DNA]</scope>
    <source>
        <strain evidence="16 17">ATCC 33394</strain>
    </source>
</reference>
<dbReference type="Pfam" id="PF00768">
    <property type="entry name" value="Peptidase_S11"/>
    <property type="match status" value="1"/>
</dbReference>
<evidence type="ECO:0000256" key="14">
    <source>
        <dbReference type="RuleBase" id="RU004016"/>
    </source>
</evidence>
<keyword evidence="11" id="KW-0961">Cell wall biogenesis/degradation</keyword>
<comment type="function">
    <text evidence="1">Removes C-terminal D-alanyl residues from sugar-peptide cell wall precursors.</text>
</comment>
<dbReference type="GO" id="GO:0008360">
    <property type="term" value="P:regulation of cell shape"/>
    <property type="evidence" value="ECO:0007669"/>
    <property type="project" value="UniProtKB-KW"/>
</dbReference>
<evidence type="ECO:0000256" key="13">
    <source>
        <dbReference type="PIRSR" id="PIRSR618044-2"/>
    </source>
</evidence>
<sequence length="489" mass="53514">MLMIMARRLCKKGKGITLTLRVGKIKLRRAVWTGAGCFCCVASGQTDRTAQALSHTPVFSEAPIPRAISAIIRRLSFYPTKPFTMKKCFSFGVLLGLWLPAAIAAKPAPAPAKVQAASEVQAASAPQAPLSLSATQSAPHIQAAAYAVYDAQSRQVLAEKNFALPIEPASLTHLMVAYLAFKALDAQTITPKQEWTVSENAWKSAGNRMFLERGGKANTIDLLHGMLILSGNDAALTLAEGMAGSESAFVAQMNAEAERLGMRQTHFENVTGLHSPKHVSSVQDLLILSQALLRDFPDYYQIFAKKTFTYNKITQPNHNLLLFRNDDVDGLKAGYSDIAGYHLITGSHRNGRRIFSIVIGASSNEARAIESRKLLNYALEAFDTQKIYAANTKITELPVLDGSHTRIEAGTAQDVYLTFPRHSPQPPEIKISVPNVAHAPVQKGQTLGMLQLYGGGKLLTEQPLIALDDMPSAGFFGRLWSYVWYWWKS</sequence>
<dbReference type="GO" id="GO:0071555">
    <property type="term" value="P:cell wall organization"/>
    <property type="evidence" value="ECO:0007669"/>
    <property type="project" value="UniProtKB-KW"/>
</dbReference>
<feature type="binding site" evidence="13">
    <location>
        <position position="332"/>
    </location>
    <ligand>
        <name>substrate</name>
    </ligand>
</feature>
<dbReference type="PRINTS" id="PR00725">
    <property type="entry name" value="DADACBPTASE1"/>
</dbReference>
<evidence type="ECO:0000256" key="4">
    <source>
        <dbReference type="ARBA" id="ARBA00012448"/>
    </source>
</evidence>
<dbReference type="SMART" id="SM00936">
    <property type="entry name" value="PBP5_C"/>
    <property type="match status" value="1"/>
</dbReference>
<dbReference type="PANTHER" id="PTHR21581">
    <property type="entry name" value="D-ALANYL-D-ALANINE CARBOXYPEPTIDASE"/>
    <property type="match status" value="1"/>
</dbReference>
<evidence type="ECO:0000256" key="2">
    <source>
        <dbReference type="ARBA" id="ARBA00004752"/>
    </source>
</evidence>
<dbReference type="Gene3D" id="2.60.410.10">
    <property type="entry name" value="D-Ala-D-Ala carboxypeptidase, C-terminal domain"/>
    <property type="match status" value="1"/>
</dbReference>
<keyword evidence="6" id="KW-0645">Protease</keyword>
<evidence type="ECO:0000256" key="6">
    <source>
        <dbReference type="ARBA" id="ARBA00022670"/>
    </source>
</evidence>
<proteinExistence type="inferred from homology"/>
<dbReference type="EMBL" id="AEWV01000003">
    <property type="protein sequence ID" value="EGC18498.1"/>
    <property type="molecule type" value="Genomic_DNA"/>
</dbReference>
<dbReference type="InterPro" id="IPR037167">
    <property type="entry name" value="Peptidase_S11_C_sf"/>
</dbReference>
<keyword evidence="7" id="KW-0732">Signal</keyword>